<dbReference type="PANTHER" id="PTHR10357:SF210">
    <property type="entry name" value="MALTODEXTRIN GLUCOSIDASE"/>
    <property type="match status" value="1"/>
</dbReference>
<dbReference type="RefSeq" id="WP_073993516.1">
    <property type="nucleotide sequence ID" value="NZ_FQYT01000011.1"/>
</dbReference>
<dbReference type="GO" id="GO:0016798">
    <property type="term" value="F:hydrolase activity, acting on glycosyl bonds"/>
    <property type="evidence" value="ECO:0007669"/>
    <property type="project" value="UniProtKB-KW"/>
</dbReference>
<dbReference type="InterPro" id="IPR017853">
    <property type="entry name" value="GH"/>
</dbReference>
<dbReference type="PANTHER" id="PTHR10357">
    <property type="entry name" value="ALPHA-AMYLASE FAMILY MEMBER"/>
    <property type="match status" value="1"/>
</dbReference>
<proteinExistence type="predicted"/>
<dbReference type="SMART" id="SM00642">
    <property type="entry name" value="Aamy"/>
    <property type="match status" value="1"/>
</dbReference>
<gene>
    <name evidence="4" type="ORF">SAMN02745691_01269</name>
</gene>
<evidence type="ECO:0000313" key="4">
    <source>
        <dbReference type="EMBL" id="SHJ05544.1"/>
    </source>
</evidence>
<sequence>MYKFESRSELFRHPQGALRENESICLRIHVRRDWPKAPSLLIEKRSDYTTSFYRKLDTEWVGACREYDIFQSTFSIDKSGHYYFSFLFDESNRSPSYGIFVYDFDFHTPLWTQGGIIYHVFVDRFFRSALLHKEGDILLRDSWGGYPRVLPDEKGDINNNEFFGGNLDGIRQKLPFFSTLGITILYLSPVFEAYSSHKYDTGDYFSIDPLFGTKDSLHSLCEEAANMGIRIILDGVFSHTGSDSIYFNRYGHYDSLGAYQSQDSPYFDWYTFNHWNDDYRCWWGIKTLPELNKSNQSYVDFITGTEGVVRYWQEAGISGWRLDVADELPNDFLERIRTASKESNPESLIIGEVWEDASEKFSYGRLKEYFCGKQLDSVTNYPLRTAIIDYLETRDCGSLYETMGFITEKYPAEVVNCLMNILGTHDTPRILTVLKKNIPLLKIAILLQMTLPGIPCIYYGDEAGLEGEKDPMNRACYPWGEENMEILSYYRHLADLRKKSPLFKGGAYRCLFHEKGLFVFERYHADERIVIGINMGTEGVILRTRNRDHELPPEQGIFISD</sequence>
<dbReference type="STRING" id="1122934.SAMN02745691_01269"/>
<dbReference type="GO" id="GO:0005975">
    <property type="term" value="P:carbohydrate metabolic process"/>
    <property type="evidence" value="ECO:0007669"/>
    <property type="project" value="InterPro"/>
</dbReference>
<dbReference type="CDD" id="cd11338">
    <property type="entry name" value="AmyAc_CMD"/>
    <property type="match status" value="1"/>
</dbReference>
<dbReference type="InterPro" id="IPR006047">
    <property type="entry name" value="GH13_cat_dom"/>
</dbReference>
<dbReference type="OrthoDB" id="9805159at2"/>
<accession>A0A1M6G6I3</accession>
<dbReference type="Gene3D" id="3.20.20.80">
    <property type="entry name" value="Glycosidases"/>
    <property type="match status" value="1"/>
</dbReference>
<dbReference type="InterPro" id="IPR045857">
    <property type="entry name" value="O16G_dom_2"/>
</dbReference>
<evidence type="ECO:0000259" key="3">
    <source>
        <dbReference type="SMART" id="SM00642"/>
    </source>
</evidence>
<evidence type="ECO:0000256" key="1">
    <source>
        <dbReference type="ARBA" id="ARBA00022801"/>
    </source>
</evidence>
<dbReference type="Pfam" id="PF00128">
    <property type="entry name" value="Alpha-amylase"/>
    <property type="match status" value="1"/>
</dbReference>
<name>A0A1M6G6I3_9FIRM</name>
<dbReference type="AlphaFoldDB" id="A0A1M6G6I3"/>
<dbReference type="Proteomes" id="UP000184342">
    <property type="component" value="Unassembled WGS sequence"/>
</dbReference>
<keyword evidence="2" id="KW-0326">Glycosidase</keyword>
<feature type="domain" description="Glycosyl hydrolase family 13 catalytic" evidence="3">
    <location>
        <begin position="119"/>
        <end position="497"/>
    </location>
</feature>
<keyword evidence="5" id="KW-1185">Reference proteome</keyword>
<dbReference type="Gene3D" id="3.90.400.10">
    <property type="entry name" value="Oligo-1,6-glucosidase, Domain 2"/>
    <property type="match status" value="1"/>
</dbReference>
<evidence type="ECO:0000256" key="2">
    <source>
        <dbReference type="ARBA" id="ARBA00023295"/>
    </source>
</evidence>
<evidence type="ECO:0000313" key="5">
    <source>
        <dbReference type="Proteomes" id="UP000184342"/>
    </source>
</evidence>
<organism evidence="4 5">
    <name type="scientific">Parasporobacterium paucivorans DSM 15970</name>
    <dbReference type="NCBI Taxonomy" id="1122934"/>
    <lineage>
        <taxon>Bacteria</taxon>
        <taxon>Bacillati</taxon>
        <taxon>Bacillota</taxon>
        <taxon>Clostridia</taxon>
        <taxon>Lachnospirales</taxon>
        <taxon>Lachnospiraceae</taxon>
        <taxon>Parasporobacterium</taxon>
    </lineage>
</organism>
<protein>
    <submittedName>
        <fullName evidence="4">Pullulanase</fullName>
    </submittedName>
</protein>
<dbReference type="EMBL" id="FQYT01000011">
    <property type="protein sequence ID" value="SHJ05544.1"/>
    <property type="molecule type" value="Genomic_DNA"/>
</dbReference>
<keyword evidence="1" id="KW-0378">Hydrolase</keyword>
<dbReference type="SUPFAM" id="SSF51445">
    <property type="entry name" value="(Trans)glycosidases"/>
    <property type="match status" value="1"/>
</dbReference>
<reference evidence="4 5" key="1">
    <citation type="submission" date="2016-11" db="EMBL/GenBank/DDBJ databases">
        <authorList>
            <person name="Jaros S."/>
            <person name="Januszkiewicz K."/>
            <person name="Wedrychowicz H."/>
        </authorList>
    </citation>
    <scope>NUCLEOTIDE SEQUENCE [LARGE SCALE GENOMIC DNA]</scope>
    <source>
        <strain evidence="4 5">DSM 15970</strain>
    </source>
</reference>